<comment type="caution">
    <text evidence="1">The sequence shown here is derived from an EMBL/GenBank/DDBJ whole genome shotgun (WGS) entry which is preliminary data.</text>
</comment>
<dbReference type="RefSeq" id="WP_252759966.1">
    <property type="nucleotide sequence ID" value="NZ_JAMXLY010000004.1"/>
</dbReference>
<evidence type="ECO:0000313" key="2">
    <source>
        <dbReference type="Proteomes" id="UP001204015"/>
    </source>
</evidence>
<evidence type="ECO:0000313" key="1">
    <source>
        <dbReference type="EMBL" id="MCO6024603.1"/>
    </source>
</evidence>
<accession>A0ABT1BWH4</accession>
<proteinExistence type="predicted"/>
<protein>
    <submittedName>
        <fullName evidence="1">Uncharacterized protein</fullName>
    </submittedName>
</protein>
<reference evidence="1 2" key="1">
    <citation type="submission" date="2022-06" db="EMBL/GenBank/DDBJ databases">
        <title>A taxonomic note on the genus Prevotella: Description of four novel genera and emended description of the genera Hallella and Xylanibacter.</title>
        <authorList>
            <person name="Hitch T.C.A."/>
        </authorList>
    </citation>
    <scope>NUCLEOTIDE SEQUENCE [LARGE SCALE GENOMIC DNA]</scope>
    <source>
        <strain evidence="1 2">DSM 100619</strain>
    </source>
</reference>
<dbReference type="EMBL" id="JAMXLY010000004">
    <property type="protein sequence ID" value="MCO6024603.1"/>
    <property type="molecule type" value="Genomic_DNA"/>
</dbReference>
<gene>
    <name evidence="1" type="ORF">NG821_01885</name>
</gene>
<keyword evidence="2" id="KW-1185">Reference proteome</keyword>
<name>A0ABT1BWH4_9BACT</name>
<organism evidence="1 2">
    <name type="scientific">Segatella cerevisiae</name>
    <dbReference type="NCBI Taxonomy" id="2053716"/>
    <lineage>
        <taxon>Bacteria</taxon>
        <taxon>Pseudomonadati</taxon>
        <taxon>Bacteroidota</taxon>
        <taxon>Bacteroidia</taxon>
        <taxon>Bacteroidales</taxon>
        <taxon>Prevotellaceae</taxon>
        <taxon>Segatella</taxon>
    </lineage>
</organism>
<dbReference type="Proteomes" id="UP001204015">
    <property type="component" value="Unassembled WGS sequence"/>
</dbReference>
<sequence>MIKFHLIKSSHYNNVVIRGLGRYSLIGLNCLMLPWWASGSSGQCRLGAKTFDLPGSGPLLKDCCLGKDTPINLILSSFV</sequence>